<sequence length="68" mass="7936">MLILKLAEIIDWSWWIVCLPLYLTFAIVIVLMIFAGGVGTLFTFGKIFRERARFKRAMKTLEKDDIDP</sequence>
<keyword evidence="1" id="KW-1133">Transmembrane helix</keyword>
<gene>
    <name evidence="2" type="ORF">A2482_03410</name>
</gene>
<reference evidence="2 3" key="1">
    <citation type="journal article" date="2016" name="Nat. Commun.">
        <title>Thousands of microbial genomes shed light on interconnected biogeochemical processes in an aquifer system.</title>
        <authorList>
            <person name="Anantharaman K."/>
            <person name="Brown C.T."/>
            <person name="Hug L.A."/>
            <person name="Sharon I."/>
            <person name="Castelle C.J."/>
            <person name="Probst A.J."/>
            <person name="Thomas B.C."/>
            <person name="Singh A."/>
            <person name="Wilkins M.J."/>
            <person name="Karaoz U."/>
            <person name="Brodie E.L."/>
            <person name="Williams K.H."/>
            <person name="Hubbard S.S."/>
            <person name="Banfield J.F."/>
        </authorList>
    </citation>
    <scope>NUCLEOTIDE SEQUENCE [LARGE SCALE GENOMIC DNA]</scope>
</reference>
<evidence type="ECO:0000313" key="2">
    <source>
        <dbReference type="EMBL" id="OGF34047.1"/>
    </source>
</evidence>
<dbReference type="InterPro" id="IPR019396">
    <property type="entry name" value="TM_Fragile-X-F-assoc"/>
</dbReference>
<dbReference type="AlphaFoldDB" id="A0A1F5T4Z5"/>
<organism evidence="2 3">
    <name type="scientific">Candidatus Falkowbacteria bacterium RIFOXYC2_FULL_48_21</name>
    <dbReference type="NCBI Taxonomy" id="1798005"/>
    <lineage>
        <taxon>Bacteria</taxon>
        <taxon>Candidatus Falkowiibacteriota</taxon>
    </lineage>
</organism>
<dbReference type="Pfam" id="PF10269">
    <property type="entry name" value="Tmemb_185A"/>
    <property type="match status" value="1"/>
</dbReference>
<keyword evidence="1" id="KW-0472">Membrane</keyword>
<name>A0A1F5T4Z5_9BACT</name>
<accession>A0A1F5T4Z5</accession>
<evidence type="ECO:0000256" key="1">
    <source>
        <dbReference type="SAM" id="Phobius"/>
    </source>
</evidence>
<dbReference type="EMBL" id="MFGM01000085">
    <property type="protein sequence ID" value="OGF34047.1"/>
    <property type="molecule type" value="Genomic_DNA"/>
</dbReference>
<dbReference type="Proteomes" id="UP000178656">
    <property type="component" value="Unassembled WGS sequence"/>
</dbReference>
<protein>
    <submittedName>
        <fullName evidence="2">Uncharacterized protein</fullName>
    </submittedName>
</protein>
<feature type="transmembrane region" description="Helical" evidence="1">
    <location>
        <begin position="12"/>
        <end position="45"/>
    </location>
</feature>
<comment type="caution">
    <text evidence="2">The sequence shown here is derived from an EMBL/GenBank/DDBJ whole genome shotgun (WGS) entry which is preliminary data.</text>
</comment>
<proteinExistence type="predicted"/>
<keyword evidence="1" id="KW-0812">Transmembrane</keyword>
<evidence type="ECO:0000313" key="3">
    <source>
        <dbReference type="Proteomes" id="UP000178656"/>
    </source>
</evidence>